<gene>
    <name evidence="2" type="ORF">ARMSODRAFT_974047</name>
</gene>
<sequence length="255" mass="29158">MTETSASTDRQTGDAVRVLVRRKSQRHRLHLYSTWASVNLWHQQIWGCIYLSSRESPDKFGFRMRGMDTFMGDCQRVLENSLGWKQTGKKATAVTLNIKKKYESIAKSLFLKKRKQRAGNSPRHYRGHRETSTGPKPSPPPNPMIAICVRAKRVEVNFQAFIASDPVTYTKGVMCWYFCDHTMQGLIDVFTVPLDQLYEWRDAYDTVLADALQADGCTPRREAIQKAGQPLMDTIWYLEDMWCSAIDGPGALRDA</sequence>
<keyword evidence="3" id="KW-1185">Reference proteome</keyword>
<organism evidence="2 3">
    <name type="scientific">Armillaria solidipes</name>
    <dbReference type="NCBI Taxonomy" id="1076256"/>
    <lineage>
        <taxon>Eukaryota</taxon>
        <taxon>Fungi</taxon>
        <taxon>Dikarya</taxon>
        <taxon>Basidiomycota</taxon>
        <taxon>Agaricomycotina</taxon>
        <taxon>Agaricomycetes</taxon>
        <taxon>Agaricomycetidae</taxon>
        <taxon>Agaricales</taxon>
        <taxon>Marasmiineae</taxon>
        <taxon>Physalacriaceae</taxon>
        <taxon>Armillaria</taxon>
    </lineage>
</organism>
<dbReference type="Proteomes" id="UP000218334">
    <property type="component" value="Unassembled WGS sequence"/>
</dbReference>
<proteinExistence type="predicted"/>
<reference evidence="3" key="1">
    <citation type="journal article" date="2017" name="Nat. Ecol. Evol.">
        <title>Genome expansion and lineage-specific genetic innovations in the forest pathogenic fungi Armillaria.</title>
        <authorList>
            <person name="Sipos G."/>
            <person name="Prasanna A.N."/>
            <person name="Walter M.C."/>
            <person name="O'Connor E."/>
            <person name="Balint B."/>
            <person name="Krizsan K."/>
            <person name="Kiss B."/>
            <person name="Hess J."/>
            <person name="Varga T."/>
            <person name="Slot J."/>
            <person name="Riley R."/>
            <person name="Boka B."/>
            <person name="Rigling D."/>
            <person name="Barry K."/>
            <person name="Lee J."/>
            <person name="Mihaltcheva S."/>
            <person name="LaButti K."/>
            <person name="Lipzen A."/>
            <person name="Waldron R."/>
            <person name="Moloney N.M."/>
            <person name="Sperisen C."/>
            <person name="Kredics L."/>
            <person name="Vagvoelgyi C."/>
            <person name="Patrignani A."/>
            <person name="Fitzpatrick D."/>
            <person name="Nagy I."/>
            <person name="Doyle S."/>
            <person name="Anderson J.B."/>
            <person name="Grigoriev I.V."/>
            <person name="Gueldener U."/>
            <person name="Muensterkoetter M."/>
            <person name="Nagy L.G."/>
        </authorList>
    </citation>
    <scope>NUCLEOTIDE SEQUENCE [LARGE SCALE GENOMIC DNA]</scope>
    <source>
        <strain evidence="3">28-4</strain>
    </source>
</reference>
<feature type="region of interest" description="Disordered" evidence="1">
    <location>
        <begin position="114"/>
        <end position="142"/>
    </location>
</feature>
<dbReference type="EMBL" id="KZ293425">
    <property type="protein sequence ID" value="PBK70785.1"/>
    <property type="molecule type" value="Genomic_DNA"/>
</dbReference>
<evidence type="ECO:0000256" key="1">
    <source>
        <dbReference type="SAM" id="MobiDB-lite"/>
    </source>
</evidence>
<evidence type="ECO:0000313" key="3">
    <source>
        <dbReference type="Proteomes" id="UP000218334"/>
    </source>
</evidence>
<feature type="compositionally biased region" description="Basic residues" evidence="1">
    <location>
        <begin position="114"/>
        <end position="127"/>
    </location>
</feature>
<evidence type="ECO:0000313" key="2">
    <source>
        <dbReference type="EMBL" id="PBK70785.1"/>
    </source>
</evidence>
<accession>A0A2H3BIU8</accession>
<name>A0A2H3BIU8_9AGAR</name>
<dbReference type="AlphaFoldDB" id="A0A2H3BIU8"/>
<protein>
    <submittedName>
        <fullName evidence="2">Uncharacterized protein</fullName>
    </submittedName>
</protein>